<dbReference type="RefSeq" id="WP_342829810.1">
    <property type="nucleotide sequence ID" value="NZ_JBANDC010000008.1"/>
</dbReference>
<feature type="compositionally biased region" description="Basic and acidic residues" evidence="1">
    <location>
        <begin position="165"/>
        <end position="182"/>
    </location>
</feature>
<accession>A0ABU9PWH8</accession>
<dbReference type="Proteomes" id="UP001495910">
    <property type="component" value="Unassembled WGS sequence"/>
</dbReference>
<evidence type="ECO:0000313" key="3">
    <source>
        <dbReference type="Proteomes" id="UP001495910"/>
    </source>
</evidence>
<gene>
    <name evidence="2" type="ORF">V8G57_13315</name>
</gene>
<sequence>MAAILIPVGEVVIEGGITIWHILFGATVVTGGAVVLHEATQEKAPATTETTTIVGTGKLDCGDNGSYEDLLKKSGDNKFDRDHVPSKAALKEAAQKIIDETPGLAEKLTDAGRKALFGSGSDPGLIAKQGQAIAIPKKDHQQHSDTYGRRNNPEKIDTDSDELQEAAKKDTKTIEDAEGKEMDDECLKKYQKAAEQIRKKTHAEYIKDLTKLIKDVIAKQ</sequence>
<keyword evidence="3" id="KW-1185">Reference proteome</keyword>
<protein>
    <submittedName>
        <fullName evidence="2">Uncharacterized protein</fullName>
    </submittedName>
</protein>
<name>A0ABU9PWH8_9BURK</name>
<evidence type="ECO:0000256" key="1">
    <source>
        <dbReference type="SAM" id="MobiDB-lite"/>
    </source>
</evidence>
<dbReference type="EMBL" id="JBANDC010000008">
    <property type="protein sequence ID" value="MEM4988369.1"/>
    <property type="molecule type" value="Genomic_DNA"/>
</dbReference>
<organism evidence="2 3">
    <name type="scientific">Collimonas rhizosphaerae</name>
    <dbReference type="NCBI Taxonomy" id="3126357"/>
    <lineage>
        <taxon>Bacteria</taxon>
        <taxon>Pseudomonadati</taxon>
        <taxon>Pseudomonadota</taxon>
        <taxon>Betaproteobacteria</taxon>
        <taxon>Burkholderiales</taxon>
        <taxon>Oxalobacteraceae</taxon>
        <taxon>Collimonas</taxon>
    </lineage>
</organism>
<comment type="caution">
    <text evidence="2">The sequence shown here is derived from an EMBL/GenBank/DDBJ whole genome shotgun (WGS) entry which is preliminary data.</text>
</comment>
<evidence type="ECO:0000313" key="2">
    <source>
        <dbReference type="EMBL" id="MEM4988369.1"/>
    </source>
</evidence>
<reference evidence="2 3" key="1">
    <citation type="submission" date="2024-02" db="EMBL/GenBank/DDBJ databases">
        <title>Draft genome sequence of Collimonas sp. strain H4R21, an effective mineral-weathering bacterial strain isolated from the beech rhizosphere.</title>
        <authorList>
            <person name="Morin E."/>
            <person name="Uroz S."/>
            <person name="Leveau J.H.J."/>
            <person name="Kumar R."/>
            <person name="Rey M.W."/>
            <person name="Pham J."/>
        </authorList>
    </citation>
    <scope>NUCLEOTIDE SEQUENCE [LARGE SCALE GENOMIC DNA]</scope>
    <source>
        <strain evidence="2 3">H4R21</strain>
    </source>
</reference>
<feature type="compositionally biased region" description="Basic and acidic residues" evidence="1">
    <location>
        <begin position="136"/>
        <end position="158"/>
    </location>
</feature>
<proteinExistence type="predicted"/>
<feature type="region of interest" description="Disordered" evidence="1">
    <location>
        <begin position="134"/>
        <end position="182"/>
    </location>
</feature>